<feature type="domain" description="PKS/mFAS DH" evidence="8">
    <location>
        <begin position="944"/>
        <end position="1243"/>
    </location>
</feature>
<reference evidence="9" key="1">
    <citation type="submission" date="2014-12" db="EMBL/GenBank/DDBJ databases">
        <title>Genome Sequence of Valsa Canker Pathogens Uncovers a Specific Adaption of Colonization on Woody Bark.</title>
        <authorList>
            <person name="Yin Z."/>
            <person name="Liu H."/>
            <person name="Gao X."/>
            <person name="Li Z."/>
            <person name="Song N."/>
            <person name="Ke X."/>
            <person name="Dai Q."/>
            <person name="Wu Y."/>
            <person name="Sun Y."/>
            <person name="Xu J.-R."/>
            <person name="Kang Z.K."/>
            <person name="Wang L."/>
            <person name="Huang L."/>
        </authorList>
    </citation>
    <scope>NUCLEOTIDE SEQUENCE [LARGE SCALE GENOMIC DNA]</scope>
    <source>
        <strain evidence="9">03-8</strain>
    </source>
</reference>
<feature type="region of interest" description="N-terminal hotdog fold" evidence="6">
    <location>
        <begin position="944"/>
        <end position="1079"/>
    </location>
</feature>
<gene>
    <name evidence="9" type="ORF">VM1G_03186</name>
</gene>
<dbReference type="GO" id="GO:0006633">
    <property type="term" value="P:fatty acid biosynthetic process"/>
    <property type="evidence" value="ECO:0007669"/>
    <property type="project" value="InterPro"/>
</dbReference>
<name>A0A194VV52_CYTMA</name>
<dbReference type="SMART" id="SM00827">
    <property type="entry name" value="PKS_AT"/>
    <property type="match status" value="1"/>
</dbReference>
<dbReference type="Gene3D" id="3.40.50.720">
    <property type="entry name" value="NAD(P)-binding Rossmann-like Domain"/>
    <property type="match status" value="1"/>
</dbReference>
<evidence type="ECO:0000313" key="9">
    <source>
        <dbReference type="EMBL" id="KUI67778.1"/>
    </source>
</evidence>
<dbReference type="InterPro" id="IPR020807">
    <property type="entry name" value="PKS_DH"/>
</dbReference>
<dbReference type="GO" id="GO:0032259">
    <property type="term" value="P:methylation"/>
    <property type="evidence" value="ECO:0007669"/>
    <property type="project" value="UniProtKB-KW"/>
</dbReference>
<organism evidence="9 10">
    <name type="scientific">Cytospora mali</name>
    <name type="common">Apple Valsa canker fungus</name>
    <name type="synonym">Valsa mali</name>
    <dbReference type="NCBI Taxonomy" id="578113"/>
    <lineage>
        <taxon>Eukaryota</taxon>
        <taxon>Fungi</taxon>
        <taxon>Dikarya</taxon>
        <taxon>Ascomycota</taxon>
        <taxon>Pezizomycotina</taxon>
        <taxon>Sordariomycetes</taxon>
        <taxon>Sordariomycetidae</taxon>
        <taxon>Diaporthales</taxon>
        <taxon>Cytosporaceae</taxon>
        <taxon>Cytospora</taxon>
    </lineage>
</organism>
<dbReference type="PROSITE" id="PS00606">
    <property type="entry name" value="KS3_1"/>
    <property type="match status" value="1"/>
</dbReference>
<keyword evidence="10" id="KW-1185">Reference proteome</keyword>
<evidence type="ECO:0000256" key="6">
    <source>
        <dbReference type="PROSITE-ProRule" id="PRU01363"/>
    </source>
</evidence>
<dbReference type="InterPro" id="IPR032821">
    <property type="entry name" value="PKS_assoc"/>
</dbReference>
<dbReference type="InterPro" id="IPR050091">
    <property type="entry name" value="PKS_NRPS_Biosynth_Enz"/>
</dbReference>
<dbReference type="PANTHER" id="PTHR43775:SF20">
    <property type="entry name" value="HYBRID PKS-NRPS SYNTHETASE APDA"/>
    <property type="match status" value="1"/>
</dbReference>
<dbReference type="InterPro" id="IPR014030">
    <property type="entry name" value="Ketoacyl_synth_N"/>
</dbReference>
<dbReference type="InterPro" id="IPR014043">
    <property type="entry name" value="Acyl_transferase_dom"/>
</dbReference>
<dbReference type="EMBL" id="CM003100">
    <property type="protein sequence ID" value="KUI67778.1"/>
    <property type="molecule type" value="Genomic_DNA"/>
</dbReference>
<evidence type="ECO:0000259" key="7">
    <source>
        <dbReference type="PROSITE" id="PS52004"/>
    </source>
</evidence>
<dbReference type="GO" id="GO:0008168">
    <property type="term" value="F:methyltransferase activity"/>
    <property type="evidence" value="ECO:0007669"/>
    <property type="project" value="UniProtKB-KW"/>
</dbReference>
<dbReference type="SUPFAM" id="SSF52151">
    <property type="entry name" value="FabD/lysophospholipase-like"/>
    <property type="match status" value="1"/>
</dbReference>
<dbReference type="Pfam" id="PF00698">
    <property type="entry name" value="Acyl_transf_1"/>
    <property type="match status" value="1"/>
</dbReference>
<dbReference type="InterPro" id="IPR016039">
    <property type="entry name" value="Thiolase-like"/>
</dbReference>
<dbReference type="SMART" id="SM00825">
    <property type="entry name" value="PKS_KS"/>
    <property type="match status" value="1"/>
</dbReference>
<sequence length="2183" mass="239513">MPCVGEPIAIIGTGCRFPGHSNTPSKLWDLLREPRDLLEPLVDRFNSEGWHHDNGKYHGHCNIRHSYQLAGEGSHRHFDAQFFGINAVEANTIDPQMRLLLETVYEALEASGQPIESLRGSDTAVYTGMMGNSYKTAMERDLDSIGTYHVSGISRAMMSNRLSYFFDWHGPSMTIDTACSSSMIAVHQAVQQLRSGQSRVAIAAGSNLLLDPTDYVAMSKLEMLSAESRSRMWDKDANGYARGEGVAAVVLKTLSIAKADGDHIECLIRETATNQDGRTPGITMPSAAAQAQLIRDCYARAGLDPADPAQRPQYFEAHGTGTPAGDPIEAEAIKTAFFPNDTVAQQRPDQLFVGGVKTIIGHSESVAGLAGLIKTSLALQNSTVPPNLLFHEINPKVEPFYGNLRIPTSAIPWPVVRDDLPRRASVNSFGFGGANAHAILESYTPDKRVLGTETSCFAPFVFSAASETSLSSNLASVCDHLRTHGAHMNLRDLAMTLHSRRSRLPIGTAVTASSVQDLCRKLEERCQKAGSSTEQSVGTRPSFQQSGDLYRKPRVLGIFTGQGAQSARMGAALIEQSDACQRIIDKLEARLAELPRADRPSWSLKEELLRHDSARVSQAVLSQPLCTALQILQVNLLRAAGVEFSAVVGHSSGEIGAAYCVGMISAEDAICIAYYRGLHSDLAVGSDGQRGAMLAVGTSFEDAKELCSEEEFQNRVSVAAINSSASVTLSGDEEAMDAIKIIFEDEGKFVRRLKVDKAYHSSHMEPCSNAYLRSLRGLNIQLHKATASWFSSVDGGKIMVAEEAAGLKANYWNDNMVKPVMFMQAVEGAWKSQGPFDMAVEIGPHPALRGPTLQTIQDLCMQAIPYTGVYERGQNAVESFANSLGYIWTHLTTVDLLSYDKFLSGSTGYNIVTGLPPYAWDHQKEYWHESRYTKTTRTRSEPVHDLLGHLTPDSTDQDMRWRNILCPKELPWLKDHSLQQQAVFPAAGYIVAAVEAAAAMARAKGVSVSLIEILDLEIGKALAFDSDDTRMETINSLTDIQQHGSMIEALFKCNATPTFQGTAIPLLASGCVRVTLGEGNEAVLPLRGDRELSLSKVDAAEFYASLSRLDYQYTGPFRALSGLERKLGFATGYITNEKSRMIIQPAVLDAAFQALLLAHCAPNSGGIWALHVPKTIRAVRVNPLLCEANDTKESHVAFDCIQPAGISSLEGDIDLFADANGVEHAMVQVEALHCVPFSRPSAQDDKAMFATTVWDVAMPVAEQVAYDGEPTTEQLHLARLLERMAVFFLRRLDMEIPKDHPARFTGPYPYYFSFAAHTLSHAKDGNLPLWSSQWEYDSLDDLAAAYGPYSHIADVKLLKAIGDNIIDIVTGQIQAIEIGMQDAMLSQYYEQALGFQEHTNFLARLVRQIVHRYPHMNILEVGAGTGGATKGIFQEIGRRFSSYTYTDISSGFFETAQQIFVPQLNKMIFKVLDISKDIRQQGYSENSYDLIVASAVLHATPSLQDTLRNVRRLLKPGGFLVVLELQLDNIARIGTIFGALPGWWLGAAEGRTLSPCVNLADWDESLRATGFSGCDTVTPVRNGLVMPLSVFVSQAVDSRIEFLRDPLSAPISPFKEDNTTPTQDLILLGGSSFQTSRLMAQLKSIFRHQWEDNIKTARSLADVASLDINSGTTVLSLVEIDGPIFKDLNNSDWEALRLLLQEAGTILWVSSGRRAENPYANMMVGLLRSARQEIPTLDIQCFDTEADQLFDARELAETLLRLKAATMWQRRDGHDSLLLTVEPELVREKNGTLVIPRVVASQEMNDRYNSSRRHIFTHMSDREERNVNFGLMTSGDQHIFLQQVPEPEGEKGTVVRVTHSMRSAIRVSGSDFMYLILGRNRGSNEQVVALSSQHTLVVSPLAGLSIPVSVSAGEETMFLSLLAYNLLASVFFEGLSEGVTTIIHDPDDTLATVLADEAERRGILAMFTTTSTTAPKSDWHTIHPMAPERTIRTLLPTNTTALLDLSADNAAGSVGSRIRAQLPSHCHYHSFDTAFAVSTTSKPRETQAQSIQARLKDCVSRTSIRLASLSCPTPAVSLDATIQLDRHAPHTVIDWSLPASGLSMRVQPADSQVQFSNCRTYWLAGLSGGLGLLLCEWMVRHGAKYIVISSRKPSVEEPWLEKMRAAGAVVKVFSWCVTSFCSQ</sequence>
<dbReference type="InterPro" id="IPR013968">
    <property type="entry name" value="PKS_KR"/>
</dbReference>
<dbReference type="CDD" id="cd00833">
    <property type="entry name" value="PKS"/>
    <property type="match status" value="1"/>
</dbReference>
<dbReference type="PROSITE" id="PS52004">
    <property type="entry name" value="KS3_2"/>
    <property type="match status" value="1"/>
</dbReference>
<dbReference type="Proteomes" id="UP000078559">
    <property type="component" value="Chromosome 3"/>
</dbReference>
<dbReference type="SUPFAM" id="SSF53901">
    <property type="entry name" value="Thiolase-like"/>
    <property type="match status" value="1"/>
</dbReference>
<dbReference type="Pfam" id="PF08242">
    <property type="entry name" value="Methyltransf_12"/>
    <property type="match status" value="1"/>
</dbReference>
<dbReference type="InterPro" id="IPR018201">
    <property type="entry name" value="Ketoacyl_synth_AS"/>
</dbReference>
<dbReference type="Gene3D" id="3.40.366.10">
    <property type="entry name" value="Malonyl-Coenzyme A Acyl Carrier Protein, domain 2"/>
    <property type="match status" value="1"/>
</dbReference>
<dbReference type="InterPro" id="IPR049552">
    <property type="entry name" value="PKS_DH_N"/>
</dbReference>
<dbReference type="CDD" id="cd02440">
    <property type="entry name" value="AdoMet_MTases"/>
    <property type="match status" value="1"/>
</dbReference>
<dbReference type="SMR" id="A0A194VV52"/>
<dbReference type="InterPro" id="IPR013217">
    <property type="entry name" value="Methyltransf_12"/>
</dbReference>
<evidence type="ECO:0000313" key="10">
    <source>
        <dbReference type="Proteomes" id="UP000078559"/>
    </source>
</evidence>
<dbReference type="InterPro" id="IPR016035">
    <property type="entry name" value="Acyl_Trfase/lysoPLipase"/>
</dbReference>
<dbReference type="InterPro" id="IPR001227">
    <property type="entry name" value="Ac_transferase_dom_sf"/>
</dbReference>
<evidence type="ECO:0000256" key="4">
    <source>
        <dbReference type="ARBA" id="ARBA00022679"/>
    </source>
</evidence>
<dbReference type="InterPro" id="IPR049551">
    <property type="entry name" value="PKS_DH_C"/>
</dbReference>
<evidence type="ECO:0000256" key="1">
    <source>
        <dbReference type="ARBA" id="ARBA00022450"/>
    </source>
</evidence>
<evidence type="ECO:0000256" key="5">
    <source>
        <dbReference type="ARBA" id="ARBA00023268"/>
    </source>
</evidence>
<dbReference type="InterPro" id="IPR029063">
    <property type="entry name" value="SAM-dependent_MTases_sf"/>
</dbReference>
<dbReference type="PROSITE" id="PS52019">
    <property type="entry name" value="PKS_MFAS_DH"/>
    <property type="match status" value="1"/>
</dbReference>
<dbReference type="Gene3D" id="3.10.129.110">
    <property type="entry name" value="Polyketide synthase dehydratase"/>
    <property type="match status" value="1"/>
</dbReference>
<dbReference type="InterPro" id="IPR042104">
    <property type="entry name" value="PKS_dehydratase_sf"/>
</dbReference>
<feature type="domain" description="Ketosynthase family 3 (KS3)" evidence="7">
    <location>
        <begin position="5"/>
        <end position="442"/>
    </location>
</feature>
<dbReference type="SUPFAM" id="SSF53335">
    <property type="entry name" value="S-adenosyl-L-methionine-dependent methyltransferases"/>
    <property type="match status" value="1"/>
</dbReference>
<dbReference type="Pfam" id="PF02801">
    <property type="entry name" value="Ketoacyl-synt_C"/>
    <property type="match status" value="1"/>
</dbReference>
<dbReference type="InterPro" id="IPR049900">
    <property type="entry name" value="PKS_mFAS_DH"/>
</dbReference>
<dbReference type="Pfam" id="PF21089">
    <property type="entry name" value="PKS_DH_N"/>
    <property type="match status" value="1"/>
</dbReference>
<dbReference type="GO" id="GO:0004312">
    <property type="term" value="F:fatty acid synthase activity"/>
    <property type="evidence" value="ECO:0007669"/>
    <property type="project" value="TreeGrafter"/>
</dbReference>
<dbReference type="GO" id="GO:0044550">
    <property type="term" value="P:secondary metabolite biosynthetic process"/>
    <property type="evidence" value="ECO:0007669"/>
    <property type="project" value="UniProtKB-ARBA"/>
</dbReference>
<protein>
    <submittedName>
        <fullName evidence="9">Polyketide synthase-nonribosomal peptide synthetase</fullName>
    </submittedName>
</protein>
<dbReference type="PANTHER" id="PTHR43775">
    <property type="entry name" value="FATTY ACID SYNTHASE"/>
    <property type="match status" value="1"/>
</dbReference>
<dbReference type="GO" id="GO:0004315">
    <property type="term" value="F:3-oxoacyl-[acyl-carrier-protein] synthase activity"/>
    <property type="evidence" value="ECO:0007669"/>
    <property type="project" value="InterPro"/>
</dbReference>
<accession>A0A194VV52</accession>
<keyword evidence="5" id="KW-0511">Multifunctional enzyme</keyword>
<dbReference type="Pfam" id="PF14765">
    <property type="entry name" value="PS-DH"/>
    <property type="match status" value="1"/>
</dbReference>
<keyword evidence="4" id="KW-0808">Transferase</keyword>
<evidence type="ECO:0000259" key="8">
    <source>
        <dbReference type="PROSITE" id="PS52019"/>
    </source>
</evidence>
<dbReference type="OrthoDB" id="329835at2759"/>
<dbReference type="Pfam" id="PF16197">
    <property type="entry name" value="KAsynt_C_assoc"/>
    <property type="match status" value="1"/>
</dbReference>
<dbReference type="Gene3D" id="3.40.47.10">
    <property type="match status" value="1"/>
</dbReference>
<dbReference type="Gene3D" id="3.40.50.150">
    <property type="entry name" value="Vaccinia Virus protein VP39"/>
    <property type="match status" value="1"/>
</dbReference>
<feature type="active site" description="Proton acceptor; for dehydratase activity" evidence="6">
    <location>
        <position position="976"/>
    </location>
</feature>
<evidence type="ECO:0000256" key="2">
    <source>
        <dbReference type="ARBA" id="ARBA00022553"/>
    </source>
</evidence>
<dbReference type="InterPro" id="IPR020841">
    <property type="entry name" value="PKS_Beta-ketoAc_synthase_dom"/>
</dbReference>
<feature type="active site" description="Proton donor; for dehydratase activity" evidence="6">
    <location>
        <position position="1149"/>
    </location>
</feature>
<dbReference type="InterPro" id="IPR014031">
    <property type="entry name" value="Ketoacyl_synth_C"/>
</dbReference>
<keyword evidence="2" id="KW-0597">Phosphoprotein</keyword>
<feature type="region of interest" description="C-terminal hotdog fold" evidence="6">
    <location>
        <begin position="1094"/>
        <end position="1243"/>
    </location>
</feature>
<dbReference type="InterPro" id="IPR016036">
    <property type="entry name" value="Malonyl_transacylase_ACP-bd"/>
</dbReference>
<dbReference type="SUPFAM" id="SSF55048">
    <property type="entry name" value="Probable ACP-binding domain of malonyl-CoA ACP transacylase"/>
    <property type="match status" value="1"/>
</dbReference>
<proteinExistence type="predicted"/>
<dbReference type="SMART" id="SM00826">
    <property type="entry name" value="PKS_DH"/>
    <property type="match status" value="1"/>
</dbReference>
<keyword evidence="3" id="KW-0489">Methyltransferase</keyword>
<keyword evidence="1" id="KW-0596">Phosphopantetheine</keyword>
<dbReference type="Pfam" id="PF00109">
    <property type="entry name" value="ketoacyl-synt"/>
    <property type="match status" value="1"/>
</dbReference>
<dbReference type="Pfam" id="PF08659">
    <property type="entry name" value="KR"/>
    <property type="match status" value="1"/>
</dbReference>
<evidence type="ECO:0000256" key="3">
    <source>
        <dbReference type="ARBA" id="ARBA00022603"/>
    </source>
</evidence>